<name>A0A7I8J8H8_SPIIN</name>
<sequence>MDSGRGAVVRLIEKATDSTDREVDQRLLKAIKSTVRSSDDELRAAVEALMSKMKKEHSQVRYLAVLIIDELFMRSKLFRSLFINSFDQFLSLSVGFRRNMPLPPPANIASILRSKSLELLEKWHGSFGVHYRQLRLSLDYLKNTLRYQFPNRLGNAERLQQERREREIRSREILQNKYENCRKIFPPSRLKYSLRLTRIGLCSSSSTAQEQEEVDMWEEGKIEANDPVNASSLAATSSNSIDLQDTKVCVGRDTSVDTPVDLGHSDDVPSAEDASPNVSQSCTDSESPRSRLLAEAPVLKWGPFLESWGSTQDAMVNYRGLELESHWGRVEQDAIIPGERIAELSAHWSLYQEQAAEIRPNLKMEKIKWTTIAETTHENPTEGAPLMNESKEKLSHSGDQLMKRLAEKAIRNVRGRDRESKSLKRAKLAKVREHNEAVLREAACSSTSLTSAAFAEKE</sequence>
<dbReference type="PANTHER" id="PTHR28670:SF1">
    <property type="entry name" value="UV-STIMULATED SCAFFOLD PROTEIN A"/>
    <property type="match status" value="1"/>
</dbReference>
<dbReference type="InterPro" id="IPR049408">
    <property type="entry name" value="UVSSA_N_a-solenoid_rpt"/>
</dbReference>
<evidence type="ECO:0000313" key="2">
    <source>
        <dbReference type="EMBL" id="CAA2626431.1"/>
    </source>
</evidence>
<keyword evidence="3" id="KW-1185">Reference proteome</keyword>
<proteinExistence type="predicted"/>
<organism evidence="2">
    <name type="scientific">Spirodela intermedia</name>
    <name type="common">Intermediate duckweed</name>
    <dbReference type="NCBI Taxonomy" id="51605"/>
    <lineage>
        <taxon>Eukaryota</taxon>
        <taxon>Viridiplantae</taxon>
        <taxon>Streptophyta</taxon>
        <taxon>Embryophyta</taxon>
        <taxon>Tracheophyta</taxon>
        <taxon>Spermatophyta</taxon>
        <taxon>Magnoliopsida</taxon>
        <taxon>Liliopsida</taxon>
        <taxon>Araceae</taxon>
        <taxon>Lemnoideae</taxon>
        <taxon>Spirodela</taxon>
    </lineage>
</organism>
<dbReference type="InterPro" id="IPR018610">
    <property type="entry name" value="UVSSA"/>
</dbReference>
<feature type="region of interest" description="Disordered" evidence="1">
    <location>
        <begin position="254"/>
        <end position="289"/>
    </location>
</feature>
<evidence type="ECO:0000313" key="3">
    <source>
        <dbReference type="Proteomes" id="UP001189122"/>
    </source>
</evidence>
<dbReference type="Gene3D" id="1.25.40.90">
    <property type="match status" value="1"/>
</dbReference>
<dbReference type="GO" id="GO:0000993">
    <property type="term" value="F:RNA polymerase II complex binding"/>
    <property type="evidence" value="ECO:0007669"/>
    <property type="project" value="TreeGrafter"/>
</dbReference>
<dbReference type="Pfam" id="PF20867">
    <property type="entry name" value="UVSSA_N"/>
    <property type="match status" value="1"/>
</dbReference>
<dbReference type="InterPro" id="IPR008942">
    <property type="entry name" value="ENTH_VHS"/>
</dbReference>
<gene>
    <name evidence="2" type="ORF">SI7747_09012131</name>
</gene>
<dbReference type="GO" id="GO:0005694">
    <property type="term" value="C:chromosome"/>
    <property type="evidence" value="ECO:0007669"/>
    <property type="project" value="TreeGrafter"/>
</dbReference>
<protein>
    <submittedName>
        <fullName evidence="2">Uncharacterized protein</fullName>
    </submittedName>
</protein>
<dbReference type="Proteomes" id="UP001189122">
    <property type="component" value="Unassembled WGS sequence"/>
</dbReference>
<dbReference type="EMBL" id="CACRZD030000009">
    <property type="protein sequence ID" value="CAA6665742.1"/>
    <property type="molecule type" value="Genomic_DNA"/>
</dbReference>
<dbReference type="AlphaFoldDB" id="A0A7I8J8H8"/>
<reference evidence="2 3" key="1">
    <citation type="submission" date="2019-12" db="EMBL/GenBank/DDBJ databases">
        <authorList>
            <person name="Scholz U."/>
            <person name="Mascher M."/>
            <person name="Fiebig A."/>
        </authorList>
    </citation>
    <scope>NUCLEOTIDE SEQUENCE</scope>
</reference>
<dbReference type="GO" id="GO:0009411">
    <property type="term" value="P:response to UV"/>
    <property type="evidence" value="ECO:0007669"/>
    <property type="project" value="InterPro"/>
</dbReference>
<dbReference type="PANTHER" id="PTHR28670">
    <property type="entry name" value="UV-STIMULATED SCAFFOLD PROTEIN A"/>
    <property type="match status" value="1"/>
</dbReference>
<dbReference type="EMBL" id="LR743596">
    <property type="protein sequence ID" value="CAA2626431.1"/>
    <property type="molecule type" value="Genomic_DNA"/>
</dbReference>
<feature type="compositionally biased region" description="Polar residues" evidence="1">
    <location>
        <begin position="276"/>
        <end position="285"/>
    </location>
</feature>
<dbReference type="GO" id="GO:0006283">
    <property type="term" value="P:transcription-coupled nucleotide-excision repair"/>
    <property type="evidence" value="ECO:0007669"/>
    <property type="project" value="TreeGrafter"/>
</dbReference>
<evidence type="ECO:0000256" key="1">
    <source>
        <dbReference type="SAM" id="MobiDB-lite"/>
    </source>
</evidence>
<accession>A0A7I8J8H8</accession>
<dbReference type="SUPFAM" id="SSF48464">
    <property type="entry name" value="ENTH/VHS domain"/>
    <property type="match status" value="1"/>
</dbReference>